<feature type="compositionally biased region" description="Low complexity" evidence="1">
    <location>
        <begin position="80"/>
        <end position="93"/>
    </location>
</feature>
<feature type="region of interest" description="Disordered" evidence="1">
    <location>
        <begin position="1"/>
        <end position="123"/>
    </location>
</feature>
<feature type="compositionally biased region" description="Pro residues" evidence="1">
    <location>
        <begin position="191"/>
        <end position="206"/>
    </location>
</feature>
<feature type="compositionally biased region" description="Pro residues" evidence="1">
    <location>
        <begin position="49"/>
        <end position="60"/>
    </location>
</feature>
<evidence type="ECO:0000256" key="1">
    <source>
        <dbReference type="SAM" id="MobiDB-lite"/>
    </source>
</evidence>
<dbReference type="Proteomes" id="UP000004995">
    <property type="component" value="Unassembled WGS sequence"/>
</dbReference>
<name>K3ZW45_SETIT</name>
<feature type="region of interest" description="Disordered" evidence="1">
    <location>
        <begin position="177"/>
        <end position="224"/>
    </location>
</feature>
<evidence type="ECO:0000313" key="3">
    <source>
        <dbReference type="Proteomes" id="UP000004995"/>
    </source>
</evidence>
<dbReference type="InParanoid" id="K3ZW45"/>
<dbReference type="EMBL" id="AGNK02001377">
    <property type="status" value="NOT_ANNOTATED_CDS"/>
    <property type="molecule type" value="Genomic_DNA"/>
</dbReference>
<reference evidence="3" key="1">
    <citation type="journal article" date="2012" name="Nat. Biotechnol.">
        <title>Reference genome sequence of the model plant Setaria.</title>
        <authorList>
            <person name="Bennetzen J.L."/>
            <person name="Schmutz J."/>
            <person name="Wang H."/>
            <person name="Percifield R."/>
            <person name="Hawkins J."/>
            <person name="Pontaroli A.C."/>
            <person name="Estep M."/>
            <person name="Feng L."/>
            <person name="Vaughn J.N."/>
            <person name="Grimwood J."/>
            <person name="Jenkins J."/>
            <person name="Barry K."/>
            <person name="Lindquist E."/>
            <person name="Hellsten U."/>
            <person name="Deshpande S."/>
            <person name="Wang X."/>
            <person name="Wu X."/>
            <person name="Mitros T."/>
            <person name="Triplett J."/>
            <person name="Yang X."/>
            <person name="Ye C.Y."/>
            <person name="Mauro-Herrera M."/>
            <person name="Wang L."/>
            <person name="Li P."/>
            <person name="Sharma M."/>
            <person name="Sharma R."/>
            <person name="Ronald P.C."/>
            <person name="Panaud O."/>
            <person name="Kellogg E.A."/>
            <person name="Brutnell T.P."/>
            <person name="Doust A.N."/>
            <person name="Tuskan G.A."/>
            <person name="Rokhsar D."/>
            <person name="Devos K.M."/>
        </authorList>
    </citation>
    <scope>NUCLEOTIDE SEQUENCE [LARGE SCALE GENOMIC DNA]</scope>
    <source>
        <strain evidence="3">cv. Yugu1</strain>
    </source>
</reference>
<keyword evidence="3" id="KW-1185">Reference proteome</keyword>
<dbReference type="EnsemblPlants" id="KQL27245">
    <property type="protein sequence ID" value="KQL27245"/>
    <property type="gene ID" value="SETIT_030827mg"/>
</dbReference>
<dbReference type="Gramene" id="KQL27245">
    <property type="protein sequence ID" value="KQL27245"/>
    <property type="gene ID" value="SETIT_030827mg"/>
</dbReference>
<reference evidence="2" key="2">
    <citation type="submission" date="2018-08" db="UniProtKB">
        <authorList>
            <consortium name="EnsemblPlants"/>
        </authorList>
    </citation>
    <scope>IDENTIFICATION</scope>
    <source>
        <strain evidence="2">Yugu1</strain>
    </source>
</reference>
<organism evidence="2 3">
    <name type="scientific">Setaria italica</name>
    <name type="common">Foxtail millet</name>
    <name type="synonym">Panicum italicum</name>
    <dbReference type="NCBI Taxonomy" id="4555"/>
    <lineage>
        <taxon>Eukaryota</taxon>
        <taxon>Viridiplantae</taxon>
        <taxon>Streptophyta</taxon>
        <taxon>Embryophyta</taxon>
        <taxon>Tracheophyta</taxon>
        <taxon>Spermatophyta</taxon>
        <taxon>Magnoliopsida</taxon>
        <taxon>Liliopsida</taxon>
        <taxon>Poales</taxon>
        <taxon>Poaceae</taxon>
        <taxon>PACMAD clade</taxon>
        <taxon>Panicoideae</taxon>
        <taxon>Panicodae</taxon>
        <taxon>Paniceae</taxon>
        <taxon>Cenchrinae</taxon>
        <taxon>Setaria</taxon>
    </lineage>
</organism>
<protein>
    <submittedName>
        <fullName evidence="2">Uncharacterized protein</fullName>
    </submittedName>
</protein>
<accession>K3ZW45</accession>
<proteinExistence type="predicted"/>
<evidence type="ECO:0000313" key="2">
    <source>
        <dbReference type="EnsemblPlants" id="KQL27245"/>
    </source>
</evidence>
<feature type="compositionally biased region" description="Pro residues" evidence="1">
    <location>
        <begin position="94"/>
        <end position="107"/>
    </location>
</feature>
<feature type="compositionally biased region" description="Pro residues" evidence="1">
    <location>
        <begin position="12"/>
        <end position="22"/>
    </location>
</feature>
<feature type="compositionally biased region" description="Low complexity" evidence="1">
    <location>
        <begin position="61"/>
        <end position="70"/>
    </location>
</feature>
<dbReference type="HOGENOM" id="CLU_1055241_0_0_1"/>
<dbReference type="AlphaFoldDB" id="K3ZW45"/>
<sequence>MLPPLSFSWRLPSPPPPPPPDHQQPGAFSKLPFPPLARPPDAQIATAPPLRPAPNPPAAPPASLRSRPTPGVRPALGTTAASFLFPPASAVSPPAQPKALSPPPPPLSLHGRGPPAACQDSPPSITHAWTVSITPTADAAVPTGLLDACLHPVPSFPLVLDSNHPLWPLPQPCPPHPNLSAPARARRRRPPPPGSQLPPALEPPATGPGSPSTGAPRPPSNSSSSICLLAVPLQHIPWVGTASADPSGLGNFDCLHLRLLVSKP</sequence>
<feature type="compositionally biased region" description="Low complexity" evidence="1">
    <location>
        <begin position="1"/>
        <end position="11"/>
    </location>
</feature>